<proteinExistence type="predicted"/>
<keyword evidence="3" id="KW-1185">Reference proteome</keyword>
<dbReference type="AlphaFoldDB" id="A0ABD1WJV8"/>
<reference evidence="3" key="1">
    <citation type="submission" date="2024-07" db="EMBL/GenBank/DDBJ databases">
        <title>Two chromosome-level genome assemblies of Korean endemic species Abeliophyllum distichum and Forsythia ovata (Oleaceae).</title>
        <authorList>
            <person name="Jang H."/>
        </authorList>
    </citation>
    <scope>NUCLEOTIDE SEQUENCE [LARGE SCALE GENOMIC DNA]</scope>
</reference>
<dbReference type="EMBL" id="JBFOLJ010000003">
    <property type="protein sequence ID" value="KAL2549730.1"/>
    <property type="molecule type" value="Genomic_DNA"/>
</dbReference>
<comment type="caution">
    <text evidence="2">The sequence shown here is derived from an EMBL/GenBank/DDBJ whole genome shotgun (WGS) entry which is preliminary data.</text>
</comment>
<accession>A0ABD1WJV8</accession>
<name>A0ABD1WJV8_9LAMI</name>
<gene>
    <name evidence="2" type="ORF">Fot_11260</name>
</gene>
<evidence type="ECO:0000313" key="3">
    <source>
        <dbReference type="Proteomes" id="UP001604277"/>
    </source>
</evidence>
<evidence type="ECO:0000256" key="1">
    <source>
        <dbReference type="SAM" id="MobiDB-lite"/>
    </source>
</evidence>
<organism evidence="2 3">
    <name type="scientific">Forsythia ovata</name>
    <dbReference type="NCBI Taxonomy" id="205694"/>
    <lineage>
        <taxon>Eukaryota</taxon>
        <taxon>Viridiplantae</taxon>
        <taxon>Streptophyta</taxon>
        <taxon>Embryophyta</taxon>
        <taxon>Tracheophyta</taxon>
        <taxon>Spermatophyta</taxon>
        <taxon>Magnoliopsida</taxon>
        <taxon>eudicotyledons</taxon>
        <taxon>Gunneridae</taxon>
        <taxon>Pentapetalae</taxon>
        <taxon>asterids</taxon>
        <taxon>lamiids</taxon>
        <taxon>Lamiales</taxon>
        <taxon>Oleaceae</taxon>
        <taxon>Forsythieae</taxon>
        <taxon>Forsythia</taxon>
    </lineage>
</organism>
<dbReference type="Proteomes" id="UP001604277">
    <property type="component" value="Unassembled WGS sequence"/>
</dbReference>
<sequence length="145" mass="16641">MDKKFHSNTEEDEFENNDFNNYNEFETDVQVEDNDGSQLKDFEVESQYDDRKGKGKAVVCDKTNNESVHHGASEFECTKEKDKKIAAVYKYPNISDFLSSGKSKDVIQEIVSGTSALSDEINAVDVNDIVDFEEWFNMRLCKNNK</sequence>
<protein>
    <submittedName>
        <fullName evidence="2">Uncharacterized protein</fullName>
    </submittedName>
</protein>
<evidence type="ECO:0000313" key="2">
    <source>
        <dbReference type="EMBL" id="KAL2549730.1"/>
    </source>
</evidence>
<feature type="region of interest" description="Disordered" evidence="1">
    <location>
        <begin position="1"/>
        <end position="23"/>
    </location>
</feature>